<dbReference type="EMBL" id="CM027686">
    <property type="protein sequence ID" value="KAG0523063.1"/>
    <property type="molecule type" value="Genomic_DNA"/>
</dbReference>
<evidence type="ECO:0000313" key="2">
    <source>
        <dbReference type="Proteomes" id="UP000807115"/>
    </source>
</evidence>
<protein>
    <submittedName>
        <fullName evidence="1">Uncharacterized protein</fullName>
    </submittedName>
</protein>
<organism evidence="1 2">
    <name type="scientific">Sorghum bicolor</name>
    <name type="common">Sorghum</name>
    <name type="synonym">Sorghum vulgare</name>
    <dbReference type="NCBI Taxonomy" id="4558"/>
    <lineage>
        <taxon>Eukaryota</taxon>
        <taxon>Viridiplantae</taxon>
        <taxon>Streptophyta</taxon>
        <taxon>Embryophyta</taxon>
        <taxon>Tracheophyta</taxon>
        <taxon>Spermatophyta</taxon>
        <taxon>Magnoliopsida</taxon>
        <taxon>Liliopsida</taxon>
        <taxon>Poales</taxon>
        <taxon>Poaceae</taxon>
        <taxon>PACMAD clade</taxon>
        <taxon>Panicoideae</taxon>
        <taxon>Andropogonodae</taxon>
        <taxon>Andropogoneae</taxon>
        <taxon>Sorghinae</taxon>
        <taxon>Sorghum</taxon>
    </lineage>
</organism>
<evidence type="ECO:0000313" key="1">
    <source>
        <dbReference type="EMBL" id="KAG0523063.1"/>
    </source>
</evidence>
<dbReference type="Proteomes" id="UP000807115">
    <property type="component" value="Chromosome 7"/>
</dbReference>
<name>A0A921U998_SORBI</name>
<reference evidence="1" key="1">
    <citation type="journal article" date="2019" name="BMC Genomics">
        <title>A new reference genome for Sorghum bicolor reveals high levels of sequence similarity between sweet and grain genotypes: implications for the genetics of sugar metabolism.</title>
        <authorList>
            <person name="Cooper E.A."/>
            <person name="Brenton Z.W."/>
            <person name="Flinn B.S."/>
            <person name="Jenkins J."/>
            <person name="Shu S."/>
            <person name="Flowers D."/>
            <person name="Luo F."/>
            <person name="Wang Y."/>
            <person name="Xia P."/>
            <person name="Barry K."/>
            <person name="Daum C."/>
            <person name="Lipzen A."/>
            <person name="Yoshinaga Y."/>
            <person name="Schmutz J."/>
            <person name="Saski C."/>
            <person name="Vermerris W."/>
            <person name="Kresovich S."/>
        </authorList>
    </citation>
    <scope>NUCLEOTIDE SEQUENCE</scope>
</reference>
<reference evidence="1" key="2">
    <citation type="submission" date="2020-10" db="EMBL/GenBank/DDBJ databases">
        <authorList>
            <person name="Cooper E.A."/>
            <person name="Brenton Z.W."/>
            <person name="Flinn B.S."/>
            <person name="Jenkins J."/>
            <person name="Shu S."/>
            <person name="Flowers D."/>
            <person name="Luo F."/>
            <person name="Wang Y."/>
            <person name="Xia P."/>
            <person name="Barry K."/>
            <person name="Daum C."/>
            <person name="Lipzen A."/>
            <person name="Yoshinaga Y."/>
            <person name="Schmutz J."/>
            <person name="Saski C."/>
            <person name="Vermerris W."/>
            <person name="Kresovich S."/>
        </authorList>
    </citation>
    <scope>NUCLEOTIDE SEQUENCE</scope>
</reference>
<gene>
    <name evidence="1" type="ORF">BDA96_07G091600</name>
</gene>
<dbReference type="AlphaFoldDB" id="A0A921U998"/>
<sequence>MLPSESTACEAGSNNLFTSCAHTFLEILRFLVSSNLTTYSLYTEKPVVLAARLPLAVSSLLASDSVVEVVVDSVEEVPDSVELVADSVDLLVDSVLEVADSVEHVADSVEEVPDSIEVVPDADVVVQCGLCKTYHAGGISGEACREARREALRCARCGLVHEEYNMAARLFHAMDKFDCHTYIPDVDKLEMRGNTIILPEQVIKKLQEHVDKMRESKINPQANEEDEGSKDH</sequence>
<proteinExistence type="predicted"/>
<accession>A0A921U998</accession>
<comment type="caution">
    <text evidence="1">The sequence shown here is derived from an EMBL/GenBank/DDBJ whole genome shotgun (WGS) entry which is preliminary data.</text>
</comment>